<keyword evidence="2" id="KW-1185">Reference proteome</keyword>
<evidence type="ECO:0000313" key="2">
    <source>
        <dbReference type="Proteomes" id="UP000887565"/>
    </source>
</evidence>
<name>A0A915J6Y6_ROMCU</name>
<accession>A0A915J6Y6</accession>
<evidence type="ECO:0000313" key="3">
    <source>
        <dbReference type="WBParaSite" id="nRc.2.0.1.t22232-RA"/>
    </source>
</evidence>
<evidence type="ECO:0000256" key="1">
    <source>
        <dbReference type="SAM" id="Phobius"/>
    </source>
</evidence>
<reference evidence="3" key="1">
    <citation type="submission" date="2022-11" db="UniProtKB">
        <authorList>
            <consortium name="WormBaseParasite"/>
        </authorList>
    </citation>
    <scope>IDENTIFICATION</scope>
</reference>
<organism evidence="2 3">
    <name type="scientific">Romanomermis culicivorax</name>
    <name type="common">Nematode worm</name>
    <dbReference type="NCBI Taxonomy" id="13658"/>
    <lineage>
        <taxon>Eukaryota</taxon>
        <taxon>Metazoa</taxon>
        <taxon>Ecdysozoa</taxon>
        <taxon>Nematoda</taxon>
        <taxon>Enoplea</taxon>
        <taxon>Dorylaimia</taxon>
        <taxon>Mermithida</taxon>
        <taxon>Mermithoidea</taxon>
        <taxon>Mermithidae</taxon>
        <taxon>Romanomermis</taxon>
    </lineage>
</organism>
<feature type="transmembrane region" description="Helical" evidence="1">
    <location>
        <begin position="24"/>
        <end position="47"/>
    </location>
</feature>
<proteinExistence type="predicted"/>
<dbReference type="Proteomes" id="UP000887565">
    <property type="component" value="Unplaced"/>
</dbReference>
<keyword evidence="1" id="KW-1133">Transmembrane helix</keyword>
<sequence length="109" mass="12150">MLLNSNRQSLLYSALENYDKHKQIIFLAFTNIVYIQSGIILTGYLAISGIKNPEKLKPGAPNPVACLVDCAHWVRDKERKARNFSQYDTGKKMCSMRAVIAKCCAGIAV</sequence>
<protein>
    <submittedName>
        <fullName evidence="3">Uncharacterized protein</fullName>
    </submittedName>
</protein>
<dbReference type="AlphaFoldDB" id="A0A915J6Y6"/>
<keyword evidence="1" id="KW-0472">Membrane</keyword>
<keyword evidence="1" id="KW-0812">Transmembrane</keyword>
<dbReference type="WBParaSite" id="nRc.2.0.1.t22232-RA">
    <property type="protein sequence ID" value="nRc.2.0.1.t22232-RA"/>
    <property type="gene ID" value="nRc.2.0.1.g22232"/>
</dbReference>